<feature type="domain" description="DUF6973" evidence="1">
    <location>
        <begin position="20"/>
        <end position="140"/>
    </location>
</feature>
<sequence>MAVWARIKNMNFKELFSVSKVFMKNPRYIFPTYNATIQTIKICDEFYAEEHHNNGKENAFRHALWNYLICKKCYTISGSAEVVRNWGDHITGLHEKLSPNQKLAKAMDLHNNRIGQQIFTGEENSTQEIISLLQQKMQQAIKITEEKMPESIQNELVYIED</sequence>
<keyword evidence="3" id="KW-1185">Reference proteome</keyword>
<dbReference type="Pfam" id="PF22322">
    <property type="entry name" value="DUF6973"/>
    <property type="match status" value="1"/>
</dbReference>
<dbReference type="Proteomes" id="UP000232673">
    <property type="component" value="Unassembled WGS sequence"/>
</dbReference>
<evidence type="ECO:0000313" key="3">
    <source>
        <dbReference type="Proteomes" id="UP000232673"/>
    </source>
</evidence>
<organism evidence="2 3">
    <name type="scientific">Salegentibacter salinarum</name>
    <dbReference type="NCBI Taxonomy" id="447422"/>
    <lineage>
        <taxon>Bacteria</taxon>
        <taxon>Pseudomonadati</taxon>
        <taxon>Bacteroidota</taxon>
        <taxon>Flavobacteriia</taxon>
        <taxon>Flavobacteriales</taxon>
        <taxon>Flavobacteriaceae</taxon>
        <taxon>Salegentibacter</taxon>
    </lineage>
</organism>
<name>A0A2N0U414_9FLAO</name>
<reference evidence="2 3" key="1">
    <citation type="submission" date="2015-10" db="EMBL/GenBank/DDBJ databases">
        <title>Draft genome sequence of Salegentibacter salinarum KCTC 12975.</title>
        <authorList>
            <person name="Lin W."/>
            <person name="Zheng Q."/>
        </authorList>
    </citation>
    <scope>NUCLEOTIDE SEQUENCE [LARGE SCALE GENOMIC DNA]</scope>
    <source>
        <strain evidence="2 3">KCTC 12975</strain>
    </source>
</reference>
<dbReference type="InterPro" id="IPR054246">
    <property type="entry name" value="DUF6973"/>
</dbReference>
<proteinExistence type="predicted"/>
<dbReference type="AlphaFoldDB" id="A0A2N0U414"/>
<evidence type="ECO:0000259" key="1">
    <source>
        <dbReference type="Pfam" id="PF22322"/>
    </source>
</evidence>
<comment type="caution">
    <text evidence="2">The sequence shown here is derived from an EMBL/GenBank/DDBJ whole genome shotgun (WGS) entry which is preliminary data.</text>
</comment>
<evidence type="ECO:0000313" key="2">
    <source>
        <dbReference type="EMBL" id="PKD21743.1"/>
    </source>
</evidence>
<protein>
    <recommendedName>
        <fullName evidence="1">DUF6973 domain-containing protein</fullName>
    </recommendedName>
</protein>
<dbReference type="STRING" id="447422.SAMN05660903_00200"/>
<accession>A0A2N0U414</accession>
<gene>
    <name evidence="2" type="ORF">APR41_01810</name>
</gene>
<dbReference type="EMBL" id="LKTS01000001">
    <property type="protein sequence ID" value="PKD21743.1"/>
    <property type="molecule type" value="Genomic_DNA"/>
</dbReference>